<dbReference type="InterPro" id="IPR012677">
    <property type="entry name" value="Nucleotide-bd_a/b_plait_sf"/>
</dbReference>
<dbReference type="EMBL" id="JBBPBN010000006">
    <property type="protein sequence ID" value="KAK9036014.1"/>
    <property type="molecule type" value="Genomic_DNA"/>
</dbReference>
<accession>A0ABR2TF27</accession>
<dbReference type="CDD" id="cd00590">
    <property type="entry name" value="RRM_SF"/>
    <property type="match status" value="1"/>
</dbReference>
<evidence type="ECO:0000259" key="4">
    <source>
        <dbReference type="PROSITE" id="PS50102"/>
    </source>
</evidence>
<dbReference type="Pfam" id="PF00076">
    <property type="entry name" value="RRM_1"/>
    <property type="match status" value="1"/>
</dbReference>
<protein>
    <recommendedName>
        <fullName evidence="4">RRM domain-containing protein</fullName>
    </recommendedName>
</protein>
<feature type="domain" description="RRM" evidence="4">
    <location>
        <begin position="256"/>
        <end position="325"/>
    </location>
</feature>
<keyword evidence="6" id="KW-1185">Reference proteome</keyword>
<dbReference type="Gene3D" id="3.30.70.330">
    <property type="match status" value="1"/>
</dbReference>
<dbReference type="PROSITE" id="PS50102">
    <property type="entry name" value="RRM"/>
    <property type="match status" value="1"/>
</dbReference>
<feature type="region of interest" description="Disordered" evidence="3">
    <location>
        <begin position="84"/>
        <end position="143"/>
    </location>
</feature>
<organism evidence="5 6">
    <name type="scientific">Hibiscus sabdariffa</name>
    <name type="common">roselle</name>
    <dbReference type="NCBI Taxonomy" id="183260"/>
    <lineage>
        <taxon>Eukaryota</taxon>
        <taxon>Viridiplantae</taxon>
        <taxon>Streptophyta</taxon>
        <taxon>Embryophyta</taxon>
        <taxon>Tracheophyta</taxon>
        <taxon>Spermatophyta</taxon>
        <taxon>Magnoliopsida</taxon>
        <taxon>eudicotyledons</taxon>
        <taxon>Gunneridae</taxon>
        <taxon>Pentapetalae</taxon>
        <taxon>rosids</taxon>
        <taxon>malvids</taxon>
        <taxon>Malvales</taxon>
        <taxon>Malvaceae</taxon>
        <taxon>Malvoideae</taxon>
        <taxon>Hibiscus</taxon>
    </lineage>
</organism>
<dbReference type="SUPFAM" id="SSF54928">
    <property type="entry name" value="RNA-binding domain, RBD"/>
    <property type="match status" value="1"/>
</dbReference>
<dbReference type="InterPro" id="IPR000504">
    <property type="entry name" value="RRM_dom"/>
</dbReference>
<dbReference type="SMART" id="SM00360">
    <property type="entry name" value="RRM"/>
    <property type="match status" value="1"/>
</dbReference>
<name>A0ABR2TF27_9ROSI</name>
<reference evidence="5 6" key="1">
    <citation type="journal article" date="2024" name="G3 (Bethesda)">
        <title>Genome assembly of Hibiscus sabdariffa L. provides insights into metabolisms of medicinal natural products.</title>
        <authorList>
            <person name="Kim T."/>
        </authorList>
    </citation>
    <scope>NUCLEOTIDE SEQUENCE [LARGE SCALE GENOMIC DNA]</scope>
    <source>
        <strain evidence="5">TK-2024</strain>
        <tissue evidence="5">Old leaves</tissue>
    </source>
</reference>
<comment type="caution">
    <text evidence="5">The sequence shown here is derived from an EMBL/GenBank/DDBJ whole genome shotgun (WGS) entry which is preliminary data.</text>
</comment>
<evidence type="ECO:0000256" key="3">
    <source>
        <dbReference type="SAM" id="MobiDB-lite"/>
    </source>
</evidence>
<dbReference type="PANTHER" id="PTHR21245">
    <property type="entry name" value="HETEROGENEOUS NUCLEAR RIBONUCLEOPROTEIN"/>
    <property type="match status" value="1"/>
</dbReference>
<evidence type="ECO:0000313" key="6">
    <source>
        <dbReference type="Proteomes" id="UP001396334"/>
    </source>
</evidence>
<feature type="region of interest" description="Disordered" evidence="3">
    <location>
        <begin position="1"/>
        <end position="23"/>
    </location>
</feature>
<proteinExistence type="predicted"/>
<feature type="compositionally biased region" description="Basic and acidic residues" evidence="3">
    <location>
        <begin position="1"/>
        <end position="10"/>
    </location>
</feature>
<gene>
    <name evidence="5" type="ORF">V6N11_078036</name>
</gene>
<evidence type="ECO:0000256" key="2">
    <source>
        <dbReference type="PROSITE-ProRule" id="PRU00176"/>
    </source>
</evidence>
<evidence type="ECO:0000313" key="5">
    <source>
        <dbReference type="EMBL" id="KAK9036014.1"/>
    </source>
</evidence>
<sequence>MQEAELHNLSDDADSAVSQQEEPKAVDDSQLCIAVNNFINQPLERVPYILFILSFFRNIFSIPVSRCDLRTVLGAENVGLQTMPPKAVKRGAASAGSKRNPKSTRGASKSQNPPAEPVEEVANVKETSVPVVGDREEEKEDAIEAGKVVEKSTVEQKVVIEAKGVVEEENAGLNLSSKGSDAMKIDEELEEEQDGEKEGDLSDYEDIHEVKVEGDVDANDDVHPGEEVDHAVLDDRDEHDDEGHEVFQERRKHKEFEVFVGGLDNDATEDDIRKVFCQVGEVVEVRLMMNPQTKKNKGFAFLRFATTEQTKCAFTELKNHAINGK</sequence>
<feature type="compositionally biased region" description="Polar residues" evidence="3">
    <location>
        <begin position="103"/>
        <end position="113"/>
    </location>
</feature>
<evidence type="ECO:0000256" key="1">
    <source>
        <dbReference type="ARBA" id="ARBA00022884"/>
    </source>
</evidence>
<dbReference type="Proteomes" id="UP001396334">
    <property type="component" value="Unassembled WGS sequence"/>
</dbReference>
<keyword evidence="1 2" id="KW-0694">RNA-binding</keyword>
<dbReference type="InterPro" id="IPR035979">
    <property type="entry name" value="RBD_domain_sf"/>
</dbReference>